<comment type="similarity">
    <text evidence="1">Belongs to the type-B carboxylesterase/lipase family.</text>
</comment>
<organism evidence="4 5">
    <name type="scientific">Sinanodonta woodiana</name>
    <name type="common">Chinese pond mussel</name>
    <name type="synonym">Anodonta woodiana</name>
    <dbReference type="NCBI Taxonomy" id="1069815"/>
    <lineage>
        <taxon>Eukaryota</taxon>
        <taxon>Metazoa</taxon>
        <taxon>Spiralia</taxon>
        <taxon>Lophotrochozoa</taxon>
        <taxon>Mollusca</taxon>
        <taxon>Bivalvia</taxon>
        <taxon>Autobranchia</taxon>
        <taxon>Heteroconchia</taxon>
        <taxon>Palaeoheterodonta</taxon>
        <taxon>Unionida</taxon>
        <taxon>Unionoidea</taxon>
        <taxon>Unionidae</taxon>
        <taxon>Unioninae</taxon>
        <taxon>Sinanodonta</taxon>
    </lineage>
</organism>
<evidence type="ECO:0000256" key="1">
    <source>
        <dbReference type="ARBA" id="ARBA00005964"/>
    </source>
</evidence>
<evidence type="ECO:0000313" key="4">
    <source>
        <dbReference type="EMBL" id="KAL3846952.1"/>
    </source>
</evidence>
<evidence type="ECO:0000256" key="2">
    <source>
        <dbReference type="ARBA" id="ARBA00022729"/>
    </source>
</evidence>
<evidence type="ECO:0000313" key="5">
    <source>
        <dbReference type="Proteomes" id="UP001634394"/>
    </source>
</evidence>
<keyword evidence="5" id="KW-1185">Reference proteome</keyword>
<dbReference type="InterPro" id="IPR019819">
    <property type="entry name" value="Carboxylesterase_B_CS"/>
</dbReference>
<proteinExistence type="inferred from homology"/>
<dbReference type="SUPFAM" id="SSF53474">
    <property type="entry name" value="alpha/beta-Hydrolases"/>
    <property type="match status" value="1"/>
</dbReference>
<dbReference type="InterPro" id="IPR051093">
    <property type="entry name" value="Neuroligin/BSAL"/>
</dbReference>
<protein>
    <recommendedName>
        <fullName evidence="3">Carboxylesterase type B domain-containing protein</fullName>
    </recommendedName>
</protein>
<dbReference type="AlphaFoldDB" id="A0ABD3UFC7"/>
<sequence>MKSSSTRVIIKQLGPSVVSTKYGKLRGALVEFPNTASVQLKPVEAFSGIQYASLRNRGLRFLPPIGPVERWNGIESAWSPRAACPQKVMREKELVDTMPDASLIQTLRIAQFTKSQHEDCLTLNVVVPFRGKCV</sequence>
<dbReference type="Gene3D" id="3.40.50.1820">
    <property type="entry name" value="alpha/beta hydrolase"/>
    <property type="match status" value="1"/>
</dbReference>
<dbReference type="PROSITE" id="PS00941">
    <property type="entry name" value="CARBOXYLESTERASE_B_2"/>
    <property type="match status" value="1"/>
</dbReference>
<dbReference type="InterPro" id="IPR029058">
    <property type="entry name" value="AB_hydrolase_fold"/>
</dbReference>
<name>A0ABD3UFC7_SINWO</name>
<dbReference type="Pfam" id="PF00135">
    <property type="entry name" value="COesterase"/>
    <property type="match status" value="1"/>
</dbReference>
<dbReference type="EMBL" id="JBJQND010000016">
    <property type="protein sequence ID" value="KAL3846952.1"/>
    <property type="molecule type" value="Genomic_DNA"/>
</dbReference>
<keyword evidence="2" id="KW-0732">Signal</keyword>
<gene>
    <name evidence="4" type="ORF">ACJMK2_017892</name>
</gene>
<evidence type="ECO:0000259" key="3">
    <source>
        <dbReference type="Pfam" id="PF00135"/>
    </source>
</evidence>
<dbReference type="InterPro" id="IPR002018">
    <property type="entry name" value="CarbesteraseB"/>
</dbReference>
<reference evidence="4 5" key="1">
    <citation type="submission" date="2024-11" db="EMBL/GenBank/DDBJ databases">
        <title>Chromosome-level genome assembly of the freshwater bivalve Anodonta woodiana.</title>
        <authorList>
            <person name="Chen X."/>
        </authorList>
    </citation>
    <scope>NUCLEOTIDE SEQUENCE [LARGE SCALE GENOMIC DNA]</scope>
    <source>
        <strain evidence="4">MN2024</strain>
        <tissue evidence="4">Gills</tissue>
    </source>
</reference>
<feature type="domain" description="Carboxylesterase type B" evidence="3">
    <location>
        <begin position="16"/>
        <end position="128"/>
    </location>
</feature>
<dbReference type="Proteomes" id="UP001634394">
    <property type="component" value="Unassembled WGS sequence"/>
</dbReference>
<accession>A0ABD3UFC7</accession>
<comment type="caution">
    <text evidence="4">The sequence shown here is derived from an EMBL/GenBank/DDBJ whole genome shotgun (WGS) entry which is preliminary data.</text>
</comment>
<dbReference type="PANTHER" id="PTHR43903">
    <property type="entry name" value="NEUROLIGIN"/>
    <property type="match status" value="1"/>
</dbReference>